<dbReference type="InterPro" id="IPR029962">
    <property type="entry name" value="TBL"/>
</dbReference>
<name>A0AAP0E7C1_9MAGN</name>
<dbReference type="GO" id="GO:0016413">
    <property type="term" value="F:O-acetyltransferase activity"/>
    <property type="evidence" value="ECO:0007669"/>
    <property type="project" value="InterPro"/>
</dbReference>
<evidence type="ECO:0000259" key="2">
    <source>
        <dbReference type="Pfam" id="PF13839"/>
    </source>
</evidence>
<comment type="caution">
    <text evidence="3">The sequence shown here is derived from an EMBL/GenBank/DDBJ whole genome shotgun (WGS) entry which is preliminary data.</text>
</comment>
<comment type="similarity">
    <text evidence="1">Belongs to the PC-esterase family. TBL subfamily.</text>
</comment>
<dbReference type="GO" id="GO:0005794">
    <property type="term" value="C:Golgi apparatus"/>
    <property type="evidence" value="ECO:0007669"/>
    <property type="project" value="TreeGrafter"/>
</dbReference>
<organism evidence="3 4">
    <name type="scientific">Stephania yunnanensis</name>
    <dbReference type="NCBI Taxonomy" id="152371"/>
    <lineage>
        <taxon>Eukaryota</taxon>
        <taxon>Viridiplantae</taxon>
        <taxon>Streptophyta</taxon>
        <taxon>Embryophyta</taxon>
        <taxon>Tracheophyta</taxon>
        <taxon>Spermatophyta</taxon>
        <taxon>Magnoliopsida</taxon>
        <taxon>Ranunculales</taxon>
        <taxon>Menispermaceae</taxon>
        <taxon>Menispermoideae</taxon>
        <taxon>Cissampelideae</taxon>
        <taxon>Stephania</taxon>
    </lineage>
</organism>
<dbReference type="Proteomes" id="UP001420932">
    <property type="component" value="Unassembled WGS sequence"/>
</dbReference>
<reference evidence="3 4" key="1">
    <citation type="submission" date="2024-01" db="EMBL/GenBank/DDBJ databases">
        <title>Genome assemblies of Stephania.</title>
        <authorList>
            <person name="Yang L."/>
        </authorList>
    </citation>
    <scope>NUCLEOTIDE SEQUENCE [LARGE SCALE GENOMIC DNA]</scope>
    <source>
        <strain evidence="3">YNDBR</strain>
        <tissue evidence="3">Leaf</tissue>
    </source>
</reference>
<dbReference type="InterPro" id="IPR026057">
    <property type="entry name" value="TBL_C"/>
</dbReference>
<proteinExistence type="inferred from homology"/>
<feature type="domain" description="Trichome birefringence-like C-terminal" evidence="2">
    <location>
        <begin position="1"/>
        <end position="274"/>
    </location>
</feature>
<dbReference type="Pfam" id="PF13839">
    <property type="entry name" value="PC-Esterase"/>
    <property type="match status" value="1"/>
</dbReference>
<protein>
    <recommendedName>
        <fullName evidence="2">Trichome birefringence-like C-terminal domain-containing protein</fullName>
    </recommendedName>
</protein>
<dbReference type="PANTHER" id="PTHR32285:SF241">
    <property type="entry name" value="PROTEIN TRICHOME BIREFRINGENCE-LIKE 4"/>
    <property type="match status" value="1"/>
</dbReference>
<evidence type="ECO:0000313" key="3">
    <source>
        <dbReference type="EMBL" id="KAK9086328.1"/>
    </source>
</evidence>
<dbReference type="AlphaFoldDB" id="A0AAP0E7C1"/>
<dbReference type="PANTHER" id="PTHR32285">
    <property type="entry name" value="PROTEIN TRICHOME BIREFRINGENCE-LIKE 9-RELATED"/>
    <property type="match status" value="1"/>
</dbReference>
<sequence length="281" mass="32744">MLEVLRGKRVVFVGDSLNRNMWESMVCALRDSLEDKNRVFEVSGRRDFRSQGFYAFKFEDYNASIEFVRSPFLVQEWDFGFPNGDRKETLRLDLIQKSSSMYRDSDIIVFNTGHWWTHEKTSQGKNYYQVGDYVFRQLSVTKAYNKALETWAQWVDTNINSTKTKVFFRGYSASHFKGGQWSSGGNCDGETSPITEDAHLSPYPQMMNILESVLEKMKTPVFYLNITKMTDYRKDGHPSIYRQPETQRVPGMFQDCSHWCLPGVPDAWNELLYAALLITQQ</sequence>
<dbReference type="EMBL" id="JBBNAF010000013">
    <property type="protein sequence ID" value="KAK9086328.1"/>
    <property type="molecule type" value="Genomic_DNA"/>
</dbReference>
<evidence type="ECO:0000256" key="1">
    <source>
        <dbReference type="ARBA" id="ARBA00007727"/>
    </source>
</evidence>
<evidence type="ECO:0000313" key="4">
    <source>
        <dbReference type="Proteomes" id="UP001420932"/>
    </source>
</evidence>
<gene>
    <name evidence="3" type="ORF">Syun_028722</name>
</gene>
<accession>A0AAP0E7C1</accession>
<keyword evidence="4" id="KW-1185">Reference proteome</keyword>